<protein>
    <submittedName>
        <fullName evidence="2">Reverse transcriptase domain-containing protein</fullName>
    </submittedName>
</protein>
<dbReference type="Gene3D" id="3.10.10.10">
    <property type="entry name" value="HIV Type 1 Reverse Transcriptase, subunit A, domain 1"/>
    <property type="match status" value="1"/>
</dbReference>
<dbReference type="SUPFAM" id="SSF56672">
    <property type="entry name" value="DNA/RNA polymerases"/>
    <property type="match status" value="1"/>
</dbReference>
<evidence type="ECO:0000313" key="1">
    <source>
        <dbReference type="Proteomes" id="UP000035680"/>
    </source>
</evidence>
<reference evidence="2" key="2">
    <citation type="submission" date="2015-08" db="UniProtKB">
        <authorList>
            <consortium name="WormBaseParasite"/>
        </authorList>
    </citation>
    <scope>IDENTIFICATION</scope>
</reference>
<sequence>MYDNILGTDFIYETKWVPKFVSSLEKKQQIDLLSLFSDIENIKNCFVKLFSGGIELVPHEFKLTLKENIKPVFFKTPKNIPYASVETTKEKLREMECENIIKNVKSNLEKSYLRNRKSIFCKLQGNYYSTLVLSDAFWNIGVEKESRDLTTIVTPWSCYRFKRLSRG</sequence>
<proteinExistence type="predicted"/>
<dbReference type="WBParaSite" id="SVE_0381800.1">
    <property type="protein sequence ID" value="SVE_0381800.1"/>
    <property type="gene ID" value="SVE_0381800"/>
</dbReference>
<keyword evidence="1" id="KW-1185">Reference proteome</keyword>
<dbReference type="InterPro" id="IPR043502">
    <property type="entry name" value="DNA/RNA_pol_sf"/>
</dbReference>
<organism evidence="1 2">
    <name type="scientific">Strongyloides venezuelensis</name>
    <name type="common">Threadworm</name>
    <dbReference type="NCBI Taxonomy" id="75913"/>
    <lineage>
        <taxon>Eukaryota</taxon>
        <taxon>Metazoa</taxon>
        <taxon>Ecdysozoa</taxon>
        <taxon>Nematoda</taxon>
        <taxon>Chromadorea</taxon>
        <taxon>Rhabditida</taxon>
        <taxon>Tylenchina</taxon>
        <taxon>Panagrolaimomorpha</taxon>
        <taxon>Strongyloidoidea</taxon>
        <taxon>Strongyloididae</taxon>
        <taxon>Strongyloides</taxon>
    </lineage>
</organism>
<dbReference type="AlphaFoldDB" id="A0A0K0F4S8"/>
<accession>A0A0K0F4S8</accession>
<reference evidence="1" key="1">
    <citation type="submission" date="2014-07" db="EMBL/GenBank/DDBJ databases">
        <authorList>
            <person name="Martin A.A"/>
            <person name="De Silva N."/>
        </authorList>
    </citation>
    <scope>NUCLEOTIDE SEQUENCE</scope>
</reference>
<evidence type="ECO:0000313" key="2">
    <source>
        <dbReference type="WBParaSite" id="SVE_0381800.1"/>
    </source>
</evidence>
<name>A0A0K0F4S8_STRVS</name>
<dbReference type="Proteomes" id="UP000035680">
    <property type="component" value="Unassembled WGS sequence"/>
</dbReference>